<dbReference type="EMBL" id="SZZH01000001">
    <property type="protein sequence ID" value="TKV62090.1"/>
    <property type="molecule type" value="Genomic_DNA"/>
</dbReference>
<dbReference type="PIRSF" id="PIRSF004532">
    <property type="entry name" value="GlpX"/>
    <property type="match status" value="1"/>
</dbReference>
<dbReference type="Gene3D" id="3.40.190.90">
    <property type="match status" value="1"/>
</dbReference>
<dbReference type="GO" id="GO:0006071">
    <property type="term" value="P:glycerol metabolic process"/>
    <property type="evidence" value="ECO:0007669"/>
    <property type="project" value="InterPro"/>
</dbReference>
<comment type="cofactor">
    <cofactor evidence="9">
        <name>Mn(2+)</name>
        <dbReference type="ChEBI" id="CHEBI:29035"/>
    </cofactor>
</comment>
<evidence type="ECO:0000256" key="7">
    <source>
        <dbReference type="ARBA" id="ARBA00023277"/>
    </source>
</evidence>
<evidence type="ECO:0000313" key="10">
    <source>
        <dbReference type="EMBL" id="TKV62090.1"/>
    </source>
</evidence>
<dbReference type="UniPathway" id="UPA00138"/>
<feature type="binding site" evidence="9">
    <location>
        <position position="104"/>
    </location>
    <ligand>
        <name>Mn(2+)</name>
        <dbReference type="ChEBI" id="CHEBI:29035"/>
        <label>2</label>
    </ligand>
</feature>
<dbReference type="GO" id="GO:0006094">
    <property type="term" value="P:gluconeogenesis"/>
    <property type="evidence" value="ECO:0007669"/>
    <property type="project" value="UniProtKB-UniPathway"/>
</dbReference>
<dbReference type="InterPro" id="IPR004464">
    <property type="entry name" value="FBPase_class-2/SBPase"/>
</dbReference>
<dbReference type="PANTHER" id="PTHR30447:SF0">
    <property type="entry name" value="FRUCTOSE-1,6-BISPHOSPHATASE 1 CLASS 2-RELATED"/>
    <property type="match status" value="1"/>
</dbReference>
<dbReference type="GO" id="GO:0030388">
    <property type="term" value="P:fructose 1,6-bisphosphate metabolic process"/>
    <property type="evidence" value="ECO:0007669"/>
    <property type="project" value="TreeGrafter"/>
</dbReference>
<evidence type="ECO:0000256" key="6">
    <source>
        <dbReference type="ARBA" id="ARBA00023211"/>
    </source>
</evidence>
<evidence type="ECO:0000256" key="8">
    <source>
        <dbReference type="PIRNR" id="PIRNR004532"/>
    </source>
</evidence>
<evidence type="ECO:0000256" key="9">
    <source>
        <dbReference type="PIRSR" id="PIRSR004532-1"/>
    </source>
</evidence>
<evidence type="ECO:0000256" key="2">
    <source>
        <dbReference type="ARBA" id="ARBA00004742"/>
    </source>
</evidence>
<comment type="caution">
    <text evidence="10">The sequence shown here is derived from an EMBL/GenBank/DDBJ whole genome shotgun (WGS) entry which is preliminary data.</text>
</comment>
<protein>
    <recommendedName>
        <fullName evidence="8">Fructose-1,6-bisphosphatase</fullName>
    </recommendedName>
</protein>
<reference evidence="10 11" key="1">
    <citation type="submission" date="2019-05" db="EMBL/GenBank/DDBJ databases">
        <title>Nakamurella sp. N5BH11, whole genome shotgun sequence.</title>
        <authorList>
            <person name="Tuo L."/>
        </authorList>
    </citation>
    <scope>NUCLEOTIDE SEQUENCE [LARGE SCALE GENOMIC DNA]</scope>
    <source>
        <strain evidence="10 11">N5BH11</strain>
    </source>
</reference>
<keyword evidence="6 9" id="KW-0464">Manganese</keyword>
<dbReference type="AlphaFoldDB" id="A0A4U6QN39"/>
<keyword evidence="5 10" id="KW-0378">Hydrolase</keyword>
<organism evidence="10 11">
    <name type="scientific">Nakamurella flava</name>
    <dbReference type="NCBI Taxonomy" id="2576308"/>
    <lineage>
        <taxon>Bacteria</taxon>
        <taxon>Bacillati</taxon>
        <taxon>Actinomycetota</taxon>
        <taxon>Actinomycetes</taxon>
        <taxon>Nakamurellales</taxon>
        <taxon>Nakamurellaceae</taxon>
        <taxon>Nakamurella</taxon>
    </lineage>
</organism>
<comment type="catalytic activity">
    <reaction evidence="1">
        <text>beta-D-fructose 1,6-bisphosphate + H2O = beta-D-fructose 6-phosphate + phosphate</text>
        <dbReference type="Rhea" id="RHEA:11064"/>
        <dbReference type="ChEBI" id="CHEBI:15377"/>
        <dbReference type="ChEBI" id="CHEBI:32966"/>
        <dbReference type="ChEBI" id="CHEBI:43474"/>
        <dbReference type="ChEBI" id="CHEBI:57634"/>
        <dbReference type="EC" id="3.1.3.11"/>
    </reaction>
</comment>
<evidence type="ECO:0000256" key="3">
    <source>
        <dbReference type="ARBA" id="ARBA00008989"/>
    </source>
</evidence>
<dbReference type="Gene3D" id="3.30.540.10">
    <property type="entry name" value="Fructose-1,6-Bisphosphatase, subunit A, domain 1"/>
    <property type="match status" value="1"/>
</dbReference>
<feature type="binding site" evidence="9">
    <location>
        <position position="101"/>
    </location>
    <ligand>
        <name>Mn(2+)</name>
        <dbReference type="ChEBI" id="CHEBI:29035"/>
        <label>2</label>
    </ligand>
</feature>
<dbReference type="GO" id="GO:0046872">
    <property type="term" value="F:metal ion binding"/>
    <property type="evidence" value="ECO:0007669"/>
    <property type="project" value="UniProtKB-KW"/>
</dbReference>
<comment type="similarity">
    <text evidence="3 8">Belongs to the FBPase class 2 family.</text>
</comment>
<dbReference type="Proteomes" id="UP000306985">
    <property type="component" value="Unassembled WGS sequence"/>
</dbReference>
<evidence type="ECO:0000256" key="1">
    <source>
        <dbReference type="ARBA" id="ARBA00001273"/>
    </source>
</evidence>
<dbReference type="PANTHER" id="PTHR30447">
    <property type="entry name" value="FRUCTOSE-1,6-BISPHOSPHATASE CLASS 2"/>
    <property type="match status" value="1"/>
</dbReference>
<gene>
    <name evidence="10" type="primary">glpX</name>
    <name evidence="10" type="ORF">FDO65_02490</name>
</gene>
<proteinExistence type="inferred from homology"/>
<name>A0A4U6QN39_9ACTN</name>
<keyword evidence="7 8" id="KW-0119">Carbohydrate metabolism</keyword>
<evidence type="ECO:0000256" key="4">
    <source>
        <dbReference type="ARBA" id="ARBA00022723"/>
    </source>
</evidence>
<dbReference type="OrthoDB" id="9779353at2"/>
<dbReference type="NCBIfam" id="TIGR00330">
    <property type="entry name" value="glpX"/>
    <property type="match status" value="1"/>
</dbReference>
<feature type="binding site" evidence="9">
    <location>
        <position position="230"/>
    </location>
    <ligand>
        <name>Mn(2+)</name>
        <dbReference type="ChEBI" id="CHEBI:29035"/>
        <label>2</label>
    </ligand>
</feature>
<feature type="binding site" evidence="9">
    <location>
        <position position="73"/>
    </location>
    <ligand>
        <name>Mn(2+)</name>
        <dbReference type="ChEBI" id="CHEBI:29035"/>
        <label>1</label>
    </ligand>
</feature>
<dbReference type="SUPFAM" id="SSF56655">
    <property type="entry name" value="Carbohydrate phosphatase"/>
    <property type="match status" value="1"/>
</dbReference>
<evidence type="ECO:0000256" key="5">
    <source>
        <dbReference type="ARBA" id="ARBA00022801"/>
    </source>
</evidence>
<feature type="binding site" evidence="9">
    <location>
        <position position="49"/>
    </location>
    <ligand>
        <name>Mn(2+)</name>
        <dbReference type="ChEBI" id="CHEBI:29035"/>
        <label>1</label>
    </ligand>
</feature>
<keyword evidence="4 9" id="KW-0479">Metal-binding</keyword>
<keyword evidence="11" id="KW-1185">Reference proteome</keyword>
<evidence type="ECO:0000313" key="11">
    <source>
        <dbReference type="Proteomes" id="UP000306985"/>
    </source>
</evidence>
<dbReference type="GO" id="GO:0005829">
    <property type="term" value="C:cytosol"/>
    <property type="evidence" value="ECO:0007669"/>
    <property type="project" value="TreeGrafter"/>
</dbReference>
<sequence>MSPVTAAAPEGTHALDDDRVLVFDLLRATEAAALATARLLGRGNDDEVDAAAVDAMRPVLGTVPMRAVVVVGEGENDDSPMLYPGEHVGSGHGPLVDLAVDPIDGAGLTARSLPNAMSVIAVADRGAMFDAGHVLYMDKLVIGPDLVGTVEFDAPIEDNLAAIARERSVGLGEVTVALLDRPRHTELIGRIRAAGARIKILLDGDLVGALMAVQSDSEVDLLIGTGGTPEGIIAACAVQCLGGAIYGRLAPRTETEARQARDAGLVLDRVLSTDDLVRGDNVYFAATGVTGGELLRGVRFSADTAVTSSLVMRSRTGAVRTIETRHRLSTSTLFPTGS</sequence>
<comment type="pathway">
    <text evidence="2">Carbohydrate biosynthesis; gluconeogenesis.</text>
</comment>
<dbReference type="Pfam" id="PF03320">
    <property type="entry name" value="FBPase_glpX"/>
    <property type="match status" value="1"/>
</dbReference>
<dbReference type="GO" id="GO:0042132">
    <property type="term" value="F:fructose 1,6-bisphosphate 1-phosphatase activity"/>
    <property type="evidence" value="ECO:0007669"/>
    <property type="project" value="UniProtKB-EC"/>
</dbReference>
<accession>A0A4U6QN39</accession>